<dbReference type="SUPFAM" id="SSF53335">
    <property type="entry name" value="S-adenosyl-L-methionine-dependent methyltransferases"/>
    <property type="match status" value="1"/>
</dbReference>
<organism evidence="2 3">
    <name type="scientific">Nonomuraea antimicrobica</name>
    <dbReference type="NCBI Taxonomy" id="561173"/>
    <lineage>
        <taxon>Bacteria</taxon>
        <taxon>Bacillati</taxon>
        <taxon>Actinomycetota</taxon>
        <taxon>Actinomycetes</taxon>
        <taxon>Streptosporangiales</taxon>
        <taxon>Streptosporangiaceae</taxon>
        <taxon>Nonomuraea</taxon>
    </lineage>
</organism>
<gene>
    <name evidence="2" type="ORF">GCM10022224_040160</name>
</gene>
<dbReference type="Proteomes" id="UP001500902">
    <property type="component" value="Unassembled WGS sequence"/>
</dbReference>
<dbReference type="InterPro" id="IPR036388">
    <property type="entry name" value="WH-like_DNA-bd_sf"/>
</dbReference>
<dbReference type="EMBL" id="BAAAZP010000077">
    <property type="protein sequence ID" value="GAA3671964.1"/>
    <property type="molecule type" value="Genomic_DNA"/>
</dbReference>
<dbReference type="InterPro" id="IPR036390">
    <property type="entry name" value="WH_DNA-bd_sf"/>
</dbReference>
<dbReference type="SUPFAM" id="SSF46785">
    <property type="entry name" value="Winged helix' DNA-binding domain"/>
    <property type="match status" value="1"/>
</dbReference>
<dbReference type="InterPro" id="IPR029063">
    <property type="entry name" value="SAM-dependent_MTases_sf"/>
</dbReference>
<dbReference type="Pfam" id="PF13649">
    <property type="entry name" value="Methyltransf_25"/>
    <property type="match status" value="1"/>
</dbReference>
<feature type="domain" description="Methyltransferase" evidence="1">
    <location>
        <begin position="161"/>
        <end position="245"/>
    </location>
</feature>
<reference evidence="3" key="1">
    <citation type="journal article" date="2019" name="Int. J. Syst. Evol. Microbiol.">
        <title>The Global Catalogue of Microorganisms (GCM) 10K type strain sequencing project: providing services to taxonomists for standard genome sequencing and annotation.</title>
        <authorList>
            <consortium name="The Broad Institute Genomics Platform"/>
            <consortium name="The Broad Institute Genome Sequencing Center for Infectious Disease"/>
            <person name="Wu L."/>
            <person name="Ma J."/>
        </authorList>
    </citation>
    <scope>NUCLEOTIDE SEQUENCE [LARGE SCALE GENOMIC DNA]</scope>
    <source>
        <strain evidence="3">JCM 16904</strain>
    </source>
</reference>
<sequence>MTDIVSDDRSRAVADIYNSTVAAWAISAAWEVGLLDELDLCGELKVEQFAEDHDLDLRSTIGLLRSLAAVHVVERGENTVRVGANFEEVLRNRAFFHWLCRGSAALFTQIPHVMRNENRTGEFFERDAAAIAFACREINIHCYDPAFLAALDRVDFDVTTVADLGCGSGGRVIQLSRRYPKARTLGIDIARPSLAVAASDVEAAGLADRVTLIEADVLDLPNRPDFAEVELLTCFMMGHDFWPKERCVPLLRGLREAFPNVRRFVLGDATRTVGVPDDRLPVFTLGFEFGHDLMGVYLPTVEEWESAFAESGWRVVERNLIDIAVGEVVFELEPVGER</sequence>
<dbReference type="Gene3D" id="1.10.10.10">
    <property type="entry name" value="Winged helix-like DNA-binding domain superfamily/Winged helix DNA-binding domain"/>
    <property type="match status" value="1"/>
</dbReference>
<comment type="caution">
    <text evidence="2">The sequence shown here is derived from an EMBL/GenBank/DDBJ whole genome shotgun (WGS) entry which is preliminary data.</text>
</comment>
<protein>
    <recommendedName>
        <fullName evidence="1">Methyltransferase domain-containing protein</fullName>
    </recommendedName>
</protein>
<accession>A0ABP7BWL7</accession>
<evidence type="ECO:0000259" key="1">
    <source>
        <dbReference type="Pfam" id="PF13649"/>
    </source>
</evidence>
<dbReference type="InterPro" id="IPR041698">
    <property type="entry name" value="Methyltransf_25"/>
</dbReference>
<keyword evidence="3" id="KW-1185">Reference proteome</keyword>
<proteinExistence type="predicted"/>
<evidence type="ECO:0000313" key="3">
    <source>
        <dbReference type="Proteomes" id="UP001500902"/>
    </source>
</evidence>
<dbReference type="Gene3D" id="3.40.50.150">
    <property type="entry name" value="Vaccinia Virus protein VP39"/>
    <property type="match status" value="1"/>
</dbReference>
<dbReference type="CDD" id="cd02440">
    <property type="entry name" value="AdoMet_MTases"/>
    <property type="match status" value="1"/>
</dbReference>
<evidence type="ECO:0000313" key="2">
    <source>
        <dbReference type="EMBL" id="GAA3671964.1"/>
    </source>
</evidence>
<name>A0ABP7BWL7_9ACTN</name>
<dbReference type="RefSeq" id="WP_344879784.1">
    <property type="nucleotide sequence ID" value="NZ_BAAAZP010000077.1"/>
</dbReference>